<dbReference type="AlphaFoldDB" id="A0A857DNF2"/>
<evidence type="ECO:0000256" key="9">
    <source>
        <dbReference type="SAM" id="MobiDB-lite"/>
    </source>
</evidence>
<feature type="region of interest" description="Disordered" evidence="9">
    <location>
        <begin position="55"/>
        <end position="74"/>
    </location>
</feature>
<evidence type="ECO:0000259" key="10">
    <source>
        <dbReference type="PROSITE" id="PS50968"/>
    </source>
</evidence>
<dbReference type="NCBIfam" id="TIGR00531">
    <property type="entry name" value="BCCP"/>
    <property type="match status" value="1"/>
</dbReference>
<dbReference type="InterPro" id="IPR001249">
    <property type="entry name" value="AcCoA_biotinCC"/>
</dbReference>
<dbReference type="InterPro" id="IPR050709">
    <property type="entry name" value="Biotin_Carboxyl_Carrier/Decarb"/>
</dbReference>
<keyword evidence="4 8" id="KW-0276">Fatty acid metabolism</keyword>
<keyword evidence="6 8" id="KW-0275">Fatty acid biosynthesis</keyword>
<dbReference type="FunFam" id="2.40.50.100:FF:000003">
    <property type="entry name" value="Acetyl-CoA carboxylase biotin carboxyl carrier protein"/>
    <property type="match status" value="1"/>
</dbReference>
<dbReference type="PROSITE" id="PS00188">
    <property type="entry name" value="BIOTIN"/>
    <property type="match status" value="1"/>
</dbReference>
<dbReference type="PRINTS" id="PR01071">
    <property type="entry name" value="ACOABIOTINCC"/>
</dbReference>
<protein>
    <recommendedName>
        <fullName evidence="2 8">Biotin carboxyl carrier protein of acetyl-CoA carboxylase</fullName>
    </recommendedName>
</protein>
<comment type="pathway">
    <text evidence="1 8">Lipid metabolism; fatty acid biosynthesis.</text>
</comment>
<evidence type="ECO:0000256" key="5">
    <source>
        <dbReference type="ARBA" id="ARBA00023098"/>
    </source>
</evidence>
<keyword evidence="5 8" id="KW-0443">Lipid metabolism</keyword>
<organism evidence="11 12">
    <name type="scientific">Dehalobacter restrictus</name>
    <dbReference type="NCBI Taxonomy" id="55583"/>
    <lineage>
        <taxon>Bacteria</taxon>
        <taxon>Bacillati</taxon>
        <taxon>Bacillota</taxon>
        <taxon>Clostridia</taxon>
        <taxon>Eubacteriales</taxon>
        <taxon>Desulfitobacteriaceae</taxon>
        <taxon>Dehalobacter</taxon>
    </lineage>
</organism>
<dbReference type="InterPro" id="IPR011053">
    <property type="entry name" value="Single_hybrid_motif"/>
</dbReference>
<dbReference type="PROSITE" id="PS50968">
    <property type="entry name" value="BIOTINYL_LIPOYL"/>
    <property type="match status" value="1"/>
</dbReference>
<dbReference type="CDD" id="cd06850">
    <property type="entry name" value="biotinyl_domain"/>
    <property type="match status" value="1"/>
</dbReference>
<evidence type="ECO:0000256" key="1">
    <source>
        <dbReference type="ARBA" id="ARBA00005194"/>
    </source>
</evidence>
<dbReference type="GO" id="GO:0006633">
    <property type="term" value="P:fatty acid biosynthetic process"/>
    <property type="evidence" value="ECO:0007669"/>
    <property type="project" value="UniProtKB-UniPathway"/>
</dbReference>
<comment type="function">
    <text evidence="8">This protein is a component of the acetyl coenzyme A carboxylase complex; first, biotin carboxylase catalyzes the carboxylation of the carrier protein and then the transcarboxylase transfers the carboxyl group to form malonyl-CoA.</text>
</comment>
<evidence type="ECO:0000256" key="6">
    <source>
        <dbReference type="ARBA" id="ARBA00023160"/>
    </source>
</evidence>
<dbReference type="Pfam" id="PF00364">
    <property type="entry name" value="Biotin_lipoyl"/>
    <property type="match status" value="1"/>
</dbReference>
<name>A0A857DNF2_9FIRM</name>
<dbReference type="PANTHER" id="PTHR45266:SF3">
    <property type="entry name" value="OXALOACETATE DECARBOXYLASE ALPHA CHAIN"/>
    <property type="match status" value="1"/>
</dbReference>
<dbReference type="EMBL" id="CP046996">
    <property type="protein sequence ID" value="QHA01576.1"/>
    <property type="molecule type" value="Genomic_DNA"/>
</dbReference>
<evidence type="ECO:0000256" key="3">
    <source>
        <dbReference type="ARBA" id="ARBA00022516"/>
    </source>
</evidence>
<dbReference type="SUPFAM" id="SSF51230">
    <property type="entry name" value="Single hybrid motif"/>
    <property type="match status" value="1"/>
</dbReference>
<evidence type="ECO:0000256" key="4">
    <source>
        <dbReference type="ARBA" id="ARBA00022832"/>
    </source>
</evidence>
<evidence type="ECO:0000313" key="12">
    <source>
        <dbReference type="Proteomes" id="UP000430508"/>
    </source>
</evidence>
<dbReference type="RefSeq" id="WP_019224681.1">
    <property type="nucleotide sequence ID" value="NZ_CP046996.1"/>
</dbReference>
<dbReference type="Gene3D" id="2.40.50.100">
    <property type="match status" value="1"/>
</dbReference>
<evidence type="ECO:0000313" key="11">
    <source>
        <dbReference type="EMBL" id="QHA01576.1"/>
    </source>
</evidence>
<dbReference type="GO" id="GO:0003989">
    <property type="term" value="F:acetyl-CoA carboxylase activity"/>
    <property type="evidence" value="ECO:0007669"/>
    <property type="project" value="InterPro"/>
</dbReference>
<gene>
    <name evidence="11" type="primary">accB</name>
    <name evidence="11" type="ORF">GQ588_13470</name>
</gene>
<keyword evidence="7 8" id="KW-0092">Biotin</keyword>
<reference evidence="11 12" key="1">
    <citation type="submission" date="2019-12" db="EMBL/GenBank/DDBJ databases">
        <title>Sequence classification of anaerobic respiratory reductive dehalogenases: First we see many, then we see few.</title>
        <authorList>
            <person name="Molenda O."/>
            <person name="Puentes Jacome L.A."/>
            <person name="Cao X."/>
            <person name="Nesbo C.L."/>
            <person name="Tang S."/>
            <person name="Morson N."/>
            <person name="Patron J."/>
            <person name="Lomheim L."/>
            <person name="Wishart D.S."/>
            <person name="Edwards E.A."/>
        </authorList>
    </citation>
    <scope>NUCLEOTIDE SEQUENCE [LARGE SCALE GENOMIC DNA]</scope>
    <source>
        <strain evidence="11 12">12DCA</strain>
    </source>
</reference>
<dbReference type="Proteomes" id="UP000430508">
    <property type="component" value="Chromosome"/>
</dbReference>
<evidence type="ECO:0000256" key="8">
    <source>
        <dbReference type="RuleBase" id="RU364072"/>
    </source>
</evidence>
<evidence type="ECO:0000256" key="2">
    <source>
        <dbReference type="ARBA" id="ARBA00017562"/>
    </source>
</evidence>
<dbReference type="UniPathway" id="UPA00094"/>
<accession>A0A857DNF2</accession>
<dbReference type="PANTHER" id="PTHR45266">
    <property type="entry name" value="OXALOACETATE DECARBOXYLASE ALPHA CHAIN"/>
    <property type="match status" value="1"/>
</dbReference>
<feature type="domain" description="Lipoyl-binding" evidence="10">
    <location>
        <begin position="74"/>
        <end position="150"/>
    </location>
</feature>
<dbReference type="InterPro" id="IPR000089">
    <property type="entry name" value="Biotin_lipoyl"/>
</dbReference>
<proteinExistence type="predicted"/>
<evidence type="ECO:0000256" key="7">
    <source>
        <dbReference type="ARBA" id="ARBA00023267"/>
    </source>
</evidence>
<sequence length="152" mass="16836">MDLKEIQELIKMVDESGLTEFELKQEDYKIILKKEKLQPMFQPALQPIQSFMPGAAAGKEAVTPEHPSSKTEAPQTINAPIVGTFYLAPSPGEKPFVNAGSKVKKGDTLCIVEAMKLMNEIEAEEDLQILSILVNDGQMVEFGQPLFEINTK</sequence>
<dbReference type="GO" id="GO:0009317">
    <property type="term" value="C:acetyl-CoA carboxylase complex"/>
    <property type="evidence" value="ECO:0007669"/>
    <property type="project" value="InterPro"/>
</dbReference>
<keyword evidence="3 8" id="KW-0444">Lipid biosynthesis</keyword>
<dbReference type="InterPro" id="IPR001882">
    <property type="entry name" value="Biotin_BS"/>
</dbReference>